<evidence type="ECO:0000256" key="15">
    <source>
        <dbReference type="ARBA" id="ARBA00023306"/>
    </source>
</evidence>
<evidence type="ECO:0000256" key="9">
    <source>
        <dbReference type="ARBA" id="ARBA00022701"/>
    </source>
</evidence>
<protein>
    <recommendedName>
        <fullName evidence="5">DASH complex subunit ASK1</fullName>
    </recommendedName>
</protein>
<dbReference type="PANTHER" id="PTHR28200:SF1">
    <property type="entry name" value="DASH COMPLEX SUBUNIT ASK1"/>
    <property type="match status" value="1"/>
</dbReference>
<dbReference type="GO" id="GO:0044732">
    <property type="term" value="C:mitotic spindle pole body"/>
    <property type="evidence" value="ECO:0007669"/>
    <property type="project" value="TreeGrafter"/>
</dbReference>
<dbReference type="EMBL" id="WNWS01000385">
    <property type="protein sequence ID" value="KAE9968948.1"/>
    <property type="molecule type" value="Genomic_DNA"/>
</dbReference>
<dbReference type="OrthoDB" id="5573898at2759"/>
<dbReference type="GO" id="GO:0072686">
    <property type="term" value="C:mitotic spindle"/>
    <property type="evidence" value="ECO:0007669"/>
    <property type="project" value="InterPro"/>
</dbReference>
<feature type="region of interest" description="Disordered" evidence="17">
    <location>
        <begin position="399"/>
        <end position="422"/>
    </location>
</feature>
<keyword evidence="14" id="KW-0539">Nucleus</keyword>
<dbReference type="GO" id="GO:0042729">
    <property type="term" value="C:DASH complex"/>
    <property type="evidence" value="ECO:0007669"/>
    <property type="project" value="InterPro"/>
</dbReference>
<dbReference type="GO" id="GO:0051301">
    <property type="term" value="P:cell division"/>
    <property type="evidence" value="ECO:0007669"/>
    <property type="project" value="UniProtKB-KW"/>
</dbReference>
<keyword evidence="16" id="KW-0137">Centromere</keyword>
<evidence type="ECO:0000313" key="18">
    <source>
        <dbReference type="EMBL" id="KAE9968948.1"/>
    </source>
</evidence>
<organism evidence="18 19">
    <name type="scientific">Venturia inaequalis</name>
    <name type="common">Apple scab fungus</name>
    <dbReference type="NCBI Taxonomy" id="5025"/>
    <lineage>
        <taxon>Eukaryota</taxon>
        <taxon>Fungi</taxon>
        <taxon>Dikarya</taxon>
        <taxon>Ascomycota</taxon>
        <taxon>Pezizomycotina</taxon>
        <taxon>Dothideomycetes</taxon>
        <taxon>Pleosporomycetidae</taxon>
        <taxon>Venturiales</taxon>
        <taxon>Venturiaceae</taxon>
        <taxon>Venturia</taxon>
    </lineage>
</organism>
<keyword evidence="6" id="KW-0158">Chromosome</keyword>
<comment type="similarity">
    <text evidence="4">Belongs to the DASH complex ASK1 family.</text>
</comment>
<comment type="subcellular location">
    <subcellularLocation>
        <location evidence="3">Chromosome</location>
        <location evidence="3">Centromere</location>
        <location evidence="3">Kinetochore</location>
    </subcellularLocation>
    <subcellularLocation>
        <location evidence="2">Cytoplasm</location>
        <location evidence="2">Cytoskeleton</location>
        <location evidence="2">Spindle</location>
    </subcellularLocation>
    <subcellularLocation>
        <location evidence="1">Nucleus</location>
    </subcellularLocation>
</comment>
<evidence type="ECO:0000256" key="10">
    <source>
        <dbReference type="ARBA" id="ARBA00022776"/>
    </source>
</evidence>
<name>A0A8H3YR60_VENIN</name>
<evidence type="ECO:0000256" key="14">
    <source>
        <dbReference type="ARBA" id="ARBA00023242"/>
    </source>
</evidence>
<gene>
    <name evidence="18" type="ORF">EG328_007159</name>
</gene>
<keyword evidence="8" id="KW-0132">Cell division</keyword>
<accession>A0A8H3YR60</accession>
<keyword evidence="13" id="KW-0206">Cytoskeleton</keyword>
<dbReference type="Pfam" id="PF08655">
    <property type="entry name" value="DASH_Ask1"/>
    <property type="match status" value="1"/>
</dbReference>
<evidence type="ECO:0000256" key="11">
    <source>
        <dbReference type="ARBA" id="ARBA00022829"/>
    </source>
</evidence>
<reference evidence="18 19" key="1">
    <citation type="submission" date="2018-12" db="EMBL/GenBank/DDBJ databases">
        <title>Venturia inaequalis Genome Resource.</title>
        <authorList>
            <person name="Lichtner F.J."/>
        </authorList>
    </citation>
    <scope>NUCLEOTIDE SEQUENCE [LARGE SCALE GENOMIC DNA]</scope>
    <source>
        <strain evidence="18 19">120213</strain>
    </source>
</reference>
<evidence type="ECO:0000256" key="17">
    <source>
        <dbReference type="SAM" id="MobiDB-lite"/>
    </source>
</evidence>
<feature type="region of interest" description="Disordered" evidence="17">
    <location>
        <begin position="86"/>
        <end position="221"/>
    </location>
</feature>
<proteinExistence type="inferred from homology"/>
<evidence type="ECO:0000256" key="12">
    <source>
        <dbReference type="ARBA" id="ARBA00022838"/>
    </source>
</evidence>
<evidence type="ECO:0000256" key="8">
    <source>
        <dbReference type="ARBA" id="ARBA00022618"/>
    </source>
</evidence>
<dbReference type="PANTHER" id="PTHR28200">
    <property type="entry name" value="DASH COMPLEX SUBUNIT ASK1"/>
    <property type="match status" value="1"/>
</dbReference>
<evidence type="ECO:0000256" key="3">
    <source>
        <dbReference type="ARBA" id="ARBA00004629"/>
    </source>
</evidence>
<dbReference type="Proteomes" id="UP000447873">
    <property type="component" value="Unassembled WGS sequence"/>
</dbReference>
<comment type="caution">
    <text evidence="18">The sequence shown here is derived from an EMBL/GenBank/DDBJ whole genome shotgun (WGS) entry which is preliminary data.</text>
</comment>
<feature type="compositionally biased region" description="Acidic residues" evidence="17">
    <location>
        <begin position="352"/>
        <end position="361"/>
    </location>
</feature>
<dbReference type="GO" id="GO:0005874">
    <property type="term" value="C:microtubule"/>
    <property type="evidence" value="ECO:0007669"/>
    <property type="project" value="UniProtKB-KW"/>
</dbReference>
<dbReference type="InterPro" id="IPR013964">
    <property type="entry name" value="DASH_Ask1"/>
</dbReference>
<evidence type="ECO:0000256" key="1">
    <source>
        <dbReference type="ARBA" id="ARBA00004123"/>
    </source>
</evidence>
<evidence type="ECO:0000256" key="2">
    <source>
        <dbReference type="ARBA" id="ARBA00004186"/>
    </source>
</evidence>
<sequence length="422" mass="46857">MSRPSSIVAPRNLSLTEELEKLEQSITLTLQEIDHNFSRAHRIVTSSILPIVEQYAKHSEAVWDGSKFWKEFFEASANVSLAGYEEQTAEDTTVHDEETESTLSPGQQEYHSPSNIDESIASPGEPTTRHFSDDEDFHSSPSMGGRHSTPRMPPTATKTMRSKQPAEEVEEPSFAEYPSPYETLKRQVEGKSAPPKHSSHQPRTPGKASVLPDMSMTPTSSPFEIDFDIAPPSTSGKNNKDTILHQGILNKTYRVAATPHTARKNKALGIGATPQTANRTRRILDFEDTMSSPLEEAPAPRLRAEFFSPVKGPRTPGVSVHTPGRKKFGGPSFEPVAAKDELTRGRSRVWSDDDDDDDDLLESPPKTIMFNLPESRVLQTPAQEASRRMVQDILYSAGGDFTDDLEDSPSIVQRNHEMDETF</sequence>
<keyword evidence="11" id="KW-0159">Chromosome partition</keyword>
<keyword evidence="15" id="KW-0131">Cell cycle</keyword>
<evidence type="ECO:0000256" key="13">
    <source>
        <dbReference type="ARBA" id="ARBA00023212"/>
    </source>
</evidence>
<evidence type="ECO:0000256" key="6">
    <source>
        <dbReference type="ARBA" id="ARBA00022454"/>
    </source>
</evidence>
<evidence type="ECO:0000256" key="16">
    <source>
        <dbReference type="ARBA" id="ARBA00023328"/>
    </source>
</evidence>
<dbReference type="GO" id="GO:0008608">
    <property type="term" value="P:attachment of spindle microtubules to kinetochore"/>
    <property type="evidence" value="ECO:0007669"/>
    <property type="project" value="InterPro"/>
</dbReference>
<feature type="region of interest" description="Disordered" evidence="17">
    <location>
        <begin position="307"/>
        <end position="366"/>
    </location>
</feature>
<keyword evidence="7" id="KW-0963">Cytoplasm</keyword>
<keyword evidence="12" id="KW-0995">Kinetochore</keyword>
<keyword evidence="10" id="KW-0498">Mitosis</keyword>
<evidence type="ECO:0000313" key="19">
    <source>
        <dbReference type="Proteomes" id="UP000447873"/>
    </source>
</evidence>
<feature type="compositionally biased region" description="Polar residues" evidence="17">
    <location>
        <begin position="101"/>
        <end position="117"/>
    </location>
</feature>
<evidence type="ECO:0000256" key="4">
    <source>
        <dbReference type="ARBA" id="ARBA00010731"/>
    </source>
</evidence>
<evidence type="ECO:0000256" key="5">
    <source>
        <dbReference type="ARBA" id="ARBA00014520"/>
    </source>
</evidence>
<keyword evidence="9" id="KW-0493">Microtubule</keyword>
<evidence type="ECO:0000256" key="7">
    <source>
        <dbReference type="ARBA" id="ARBA00022490"/>
    </source>
</evidence>
<dbReference type="AlphaFoldDB" id="A0A8H3YR60"/>